<protein>
    <submittedName>
        <fullName evidence="1">Uncharacterized protein</fullName>
    </submittedName>
</protein>
<reference evidence="1 2" key="1">
    <citation type="submission" date="2020-10" db="EMBL/GenBank/DDBJ databases">
        <title>Connecting structure to function with the recovery of over 1000 high-quality activated sludge metagenome-assembled genomes encoding full-length rRNA genes using long-read sequencing.</title>
        <authorList>
            <person name="Singleton C.M."/>
            <person name="Petriglieri F."/>
            <person name="Kristensen J.M."/>
            <person name="Kirkegaard R.H."/>
            <person name="Michaelsen T.Y."/>
            <person name="Andersen M.H."/>
            <person name="Karst S.M."/>
            <person name="Dueholm M.S."/>
            <person name="Nielsen P.H."/>
            <person name="Albertsen M."/>
        </authorList>
    </citation>
    <scope>NUCLEOTIDE SEQUENCE [LARGE SCALE GENOMIC DNA]</scope>
    <source>
        <strain evidence="1">Ribe_18-Q3-R11-54_BAT3C.373</strain>
    </source>
</reference>
<dbReference type="Proteomes" id="UP000808349">
    <property type="component" value="Unassembled WGS sequence"/>
</dbReference>
<sequence>MCPTSVTVVKDSLRDYEIQQLCDQSSGTSTPFLRIVARVTWPTSGTGSTYIFSNINLSGGSYTPSGNILTGPCVDVVTPTYTNSIVISSSSTYSLEYESWSVSNIGFGTATISIAGGSAVDLLEGEMIGCSSYMDENTKNI</sequence>
<dbReference type="AlphaFoldDB" id="A0A9D7XEY7"/>
<organism evidence="1 2">
    <name type="scientific">Candidatus Defluviibacterium haderslevense</name>
    <dbReference type="NCBI Taxonomy" id="2981993"/>
    <lineage>
        <taxon>Bacteria</taxon>
        <taxon>Pseudomonadati</taxon>
        <taxon>Bacteroidota</taxon>
        <taxon>Saprospiria</taxon>
        <taxon>Saprospirales</taxon>
        <taxon>Saprospiraceae</taxon>
        <taxon>Candidatus Defluviibacterium</taxon>
    </lineage>
</organism>
<name>A0A9D7XEY7_9BACT</name>
<proteinExistence type="predicted"/>
<comment type="caution">
    <text evidence="1">The sequence shown here is derived from an EMBL/GenBank/DDBJ whole genome shotgun (WGS) entry which is preliminary data.</text>
</comment>
<evidence type="ECO:0000313" key="2">
    <source>
        <dbReference type="Proteomes" id="UP000808349"/>
    </source>
</evidence>
<accession>A0A9D7XEY7</accession>
<evidence type="ECO:0000313" key="1">
    <source>
        <dbReference type="EMBL" id="MBK9718285.1"/>
    </source>
</evidence>
<dbReference type="EMBL" id="JADKFW010000009">
    <property type="protein sequence ID" value="MBK9718285.1"/>
    <property type="molecule type" value="Genomic_DNA"/>
</dbReference>
<gene>
    <name evidence="1" type="ORF">IPO85_12395</name>
</gene>